<organism evidence="2 3">
    <name type="scientific">Saponaria officinalis</name>
    <name type="common">Common soapwort</name>
    <name type="synonym">Lychnis saponaria</name>
    <dbReference type="NCBI Taxonomy" id="3572"/>
    <lineage>
        <taxon>Eukaryota</taxon>
        <taxon>Viridiplantae</taxon>
        <taxon>Streptophyta</taxon>
        <taxon>Embryophyta</taxon>
        <taxon>Tracheophyta</taxon>
        <taxon>Spermatophyta</taxon>
        <taxon>Magnoliopsida</taxon>
        <taxon>eudicotyledons</taxon>
        <taxon>Gunneridae</taxon>
        <taxon>Pentapetalae</taxon>
        <taxon>Caryophyllales</taxon>
        <taxon>Caryophyllaceae</taxon>
        <taxon>Caryophylleae</taxon>
        <taxon>Saponaria</taxon>
    </lineage>
</organism>
<proteinExistence type="predicted"/>
<comment type="caution">
    <text evidence="2">The sequence shown here is derived from an EMBL/GenBank/DDBJ whole genome shotgun (WGS) entry which is preliminary data.</text>
</comment>
<feature type="domain" description="Chromo" evidence="1">
    <location>
        <begin position="116"/>
        <end position="159"/>
    </location>
</feature>
<accession>A0AAW1L3A5</accession>
<dbReference type="InterPro" id="IPR056924">
    <property type="entry name" value="SH3_Tf2-1"/>
</dbReference>
<dbReference type="EMBL" id="JBDFQZ010000005">
    <property type="protein sequence ID" value="KAK9726784.1"/>
    <property type="molecule type" value="Genomic_DNA"/>
</dbReference>
<dbReference type="InterPro" id="IPR000953">
    <property type="entry name" value="Chromo/chromo_shadow_dom"/>
</dbReference>
<evidence type="ECO:0000313" key="2">
    <source>
        <dbReference type="EMBL" id="KAK9726784.1"/>
    </source>
</evidence>
<reference evidence="2" key="1">
    <citation type="submission" date="2024-03" db="EMBL/GenBank/DDBJ databases">
        <title>WGS assembly of Saponaria officinalis var. Norfolk2.</title>
        <authorList>
            <person name="Jenkins J."/>
            <person name="Shu S."/>
            <person name="Grimwood J."/>
            <person name="Barry K."/>
            <person name="Goodstein D."/>
            <person name="Schmutz J."/>
            <person name="Leebens-Mack J."/>
            <person name="Osbourn A."/>
        </authorList>
    </citation>
    <scope>NUCLEOTIDE SEQUENCE [LARGE SCALE GENOMIC DNA]</scope>
    <source>
        <strain evidence="2">JIC</strain>
    </source>
</reference>
<dbReference type="Pfam" id="PF24626">
    <property type="entry name" value="SH3_Tf2-1"/>
    <property type="match status" value="1"/>
</dbReference>
<evidence type="ECO:0000259" key="1">
    <source>
        <dbReference type="PROSITE" id="PS50013"/>
    </source>
</evidence>
<dbReference type="PANTHER" id="PTHR46148">
    <property type="entry name" value="CHROMO DOMAIN-CONTAINING PROTEIN"/>
    <property type="match status" value="1"/>
</dbReference>
<protein>
    <recommendedName>
        <fullName evidence="1">Chromo domain-containing protein</fullName>
    </recommendedName>
</protein>
<dbReference type="InterPro" id="IPR023780">
    <property type="entry name" value="Chromo_domain"/>
</dbReference>
<dbReference type="InterPro" id="IPR016197">
    <property type="entry name" value="Chromo-like_dom_sf"/>
</dbReference>
<dbReference type="PROSITE" id="PS50013">
    <property type="entry name" value="CHROMO_2"/>
    <property type="match status" value="1"/>
</dbReference>
<dbReference type="SUPFAM" id="SSF54160">
    <property type="entry name" value="Chromo domain-like"/>
    <property type="match status" value="1"/>
</dbReference>
<dbReference type="Pfam" id="PF00385">
    <property type="entry name" value="Chromo"/>
    <property type="match status" value="1"/>
</dbReference>
<evidence type="ECO:0000313" key="3">
    <source>
        <dbReference type="Proteomes" id="UP001443914"/>
    </source>
</evidence>
<dbReference type="AlphaFoldDB" id="A0AAW1L3A5"/>
<keyword evidence="3" id="KW-1185">Reference proteome</keyword>
<name>A0AAW1L3A5_SAPOF</name>
<gene>
    <name evidence="2" type="ORF">RND81_05G236800</name>
</gene>
<dbReference type="PANTHER" id="PTHR46148:SF55">
    <property type="match status" value="1"/>
</dbReference>
<dbReference type="Proteomes" id="UP001443914">
    <property type="component" value="Unassembled WGS sequence"/>
</dbReference>
<sequence>MELMISVLKHNLVKARSRMKQMADTHKTEREFSVGDWVWLKLQPYKQMSVQQRANQKLAHKYSGPFQVEAKIGHVAYKLKLPASAQIHDIFHVSQLKKFVGTLPIAIHIPTWLQGQSVEKALQPTAILDRRTVKFQNAAQVQYLVQWKGIAEFEATWEPALVFEERYPNFVIPGVNT</sequence>
<dbReference type="Gene3D" id="2.40.50.40">
    <property type="match status" value="1"/>
</dbReference>